<evidence type="ECO:0000256" key="1">
    <source>
        <dbReference type="ARBA" id="ARBA00001936"/>
    </source>
</evidence>
<keyword evidence="4" id="KW-0444">Lipid biosynthesis</keyword>
<dbReference type="PANTHER" id="PTHR14269:SF62">
    <property type="entry name" value="CDP-DIACYLGLYCEROL--GLYCEROL-3-PHOSPHATE 3-PHOSPHATIDYLTRANSFERASE 1, CHLOROPLASTIC"/>
    <property type="match status" value="1"/>
</dbReference>
<evidence type="ECO:0000256" key="2">
    <source>
        <dbReference type="ARBA" id="ARBA00004141"/>
    </source>
</evidence>
<evidence type="ECO:0000256" key="8">
    <source>
        <dbReference type="ARBA" id="ARBA00023098"/>
    </source>
</evidence>
<keyword evidence="8" id="KW-0443">Lipid metabolism</keyword>
<dbReference type="NCBIfam" id="TIGR00560">
    <property type="entry name" value="pgsA"/>
    <property type="match status" value="1"/>
</dbReference>
<dbReference type="GO" id="GO:0006655">
    <property type="term" value="P:phosphatidylglycerol biosynthetic process"/>
    <property type="evidence" value="ECO:0007669"/>
    <property type="project" value="UniProtKB-ARBA"/>
</dbReference>
<reference evidence="14" key="1">
    <citation type="journal article" date="2019" name="Plant J.">
        <title>Chlorella vulgaris genome assembly and annotation reveals the molecular basis for metabolic acclimation to high light conditions.</title>
        <authorList>
            <person name="Cecchin M."/>
            <person name="Marcolungo L."/>
            <person name="Rossato M."/>
            <person name="Girolomoni L."/>
            <person name="Cosentino E."/>
            <person name="Cuine S."/>
            <person name="Li-Beisson Y."/>
            <person name="Delledonne M."/>
            <person name="Ballottari M."/>
        </authorList>
    </citation>
    <scope>NUCLEOTIDE SEQUENCE</scope>
    <source>
        <strain evidence="14">211/11P</strain>
    </source>
</reference>
<comment type="cofactor">
    <cofactor evidence="1">
        <name>Mn(2+)</name>
        <dbReference type="ChEBI" id="CHEBI:29035"/>
    </cofactor>
</comment>
<dbReference type="GO" id="GO:0008444">
    <property type="term" value="F:CDP-diacylglycerol-glycerol-3-phosphate 3-phosphatidyltransferase activity"/>
    <property type="evidence" value="ECO:0007669"/>
    <property type="project" value="InterPro"/>
</dbReference>
<dbReference type="Pfam" id="PF01066">
    <property type="entry name" value="CDP-OH_P_transf"/>
    <property type="match status" value="1"/>
</dbReference>
<dbReference type="GO" id="GO:0016020">
    <property type="term" value="C:membrane"/>
    <property type="evidence" value="ECO:0007669"/>
    <property type="project" value="UniProtKB-SubCell"/>
</dbReference>
<dbReference type="PANTHER" id="PTHR14269">
    <property type="entry name" value="CDP-DIACYLGLYCEROL--GLYCEROL-3-PHOSPHATE 3-PHOSPHATIDYLTRANSFERASE-RELATED"/>
    <property type="match status" value="1"/>
</dbReference>
<evidence type="ECO:0000256" key="4">
    <source>
        <dbReference type="ARBA" id="ARBA00022516"/>
    </source>
</evidence>
<protein>
    <recommendedName>
        <fullName evidence="16">CDP-diacylglycerol--glycerol-3-phosphate 3-phosphatidyltransferase</fullName>
    </recommendedName>
</protein>
<reference evidence="14" key="2">
    <citation type="submission" date="2020-11" db="EMBL/GenBank/DDBJ databases">
        <authorList>
            <person name="Cecchin M."/>
            <person name="Marcolungo L."/>
            <person name="Rossato M."/>
            <person name="Girolomoni L."/>
            <person name="Cosentino E."/>
            <person name="Cuine S."/>
            <person name="Li-Beisson Y."/>
            <person name="Delledonne M."/>
            <person name="Ballottari M."/>
        </authorList>
    </citation>
    <scope>NUCLEOTIDE SEQUENCE</scope>
    <source>
        <strain evidence="14">211/11P</strain>
        <tissue evidence="14">Whole cell</tissue>
    </source>
</reference>
<proteinExistence type="inferred from homology"/>
<dbReference type="PROSITE" id="PS00379">
    <property type="entry name" value="CDP_ALCOHOL_P_TRANSF"/>
    <property type="match status" value="1"/>
</dbReference>
<comment type="caution">
    <text evidence="14">The sequence shown here is derived from an EMBL/GenBank/DDBJ whole genome shotgun (WGS) entry which is preliminary data.</text>
</comment>
<keyword evidence="6 13" id="KW-0812">Transmembrane</keyword>
<evidence type="ECO:0000256" key="11">
    <source>
        <dbReference type="ARBA" id="ARBA00023264"/>
    </source>
</evidence>
<dbReference type="InterPro" id="IPR004570">
    <property type="entry name" value="Phosphatidylglycerol_P_synth"/>
</dbReference>
<evidence type="ECO:0000256" key="7">
    <source>
        <dbReference type="ARBA" id="ARBA00022989"/>
    </source>
</evidence>
<evidence type="ECO:0000256" key="5">
    <source>
        <dbReference type="ARBA" id="ARBA00022679"/>
    </source>
</evidence>
<comment type="similarity">
    <text evidence="3 12">Belongs to the CDP-alcohol phosphatidyltransferase class-I family.</text>
</comment>
<evidence type="ECO:0000256" key="10">
    <source>
        <dbReference type="ARBA" id="ARBA00023209"/>
    </source>
</evidence>
<dbReference type="GO" id="GO:0005737">
    <property type="term" value="C:cytoplasm"/>
    <property type="evidence" value="ECO:0007669"/>
    <property type="project" value="UniProtKB-ARBA"/>
</dbReference>
<evidence type="ECO:0008006" key="16">
    <source>
        <dbReference type="Google" id="ProtNLM"/>
    </source>
</evidence>
<evidence type="ECO:0000256" key="3">
    <source>
        <dbReference type="ARBA" id="ARBA00010441"/>
    </source>
</evidence>
<feature type="transmembrane region" description="Helical" evidence="13">
    <location>
        <begin position="228"/>
        <end position="248"/>
    </location>
</feature>
<dbReference type="EMBL" id="SIDB01000007">
    <property type="protein sequence ID" value="KAI3430485.1"/>
    <property type="molecule type" value="Genomic_DNA"/>
</dbReference>
<dbReference type="AlphaFoldDB" id="A0A9D4TNE2"/>
<keyword evidence="9 13" id="KW-0472">Membrane</keyword>
<keyword evidence="10" id="KW-0594">Phospholipid biosynthesis</keyword>
<feature type="transmembrane region" description="Helical" evidence="13">
    <location>
        <begin position="260"/>
        <end position="280"/>
    </location>
</feature>
<dbReference type="FunFam" id="1.20.120.1760:FF:000008">
    <property type="entry name" value="CDP-diacylglycerol--glycerol-3-phosphate 3-phosphatidyltransferase 2"/>
    <property type="match status" value="1"/>
</dbReference>
<comment type="subcellular location">
    <subcellularLocation>
        <location evidence="2">Membrane</location>
        <topology evidence="2">Multi-pass membrane protein</topology>
    </subcellularLocation>
</comment>
<feature type="transmembrane region" description="Helical" evidence="13">
    <location>
        <begin position="167"/>
        <end position="187"/>
    </location>
</feature>
<keyword evidence="5 12" id="KW-0808">Transferase</keyword>
<dbReference type="InterPro" id="IPR043130">
    <property type="entry name" value="CDP-OH_PTrfase_TM_dom"/>
</dbReference>
<name>A0A9D4TNE2_CHLVU</name>
<dbReference type="InterPro" id="IPR048254">
    <property type="entry name" value="CDP_ALCOHOL_P_TRANSF_CS"/>
</dbReference>
<gene>
    <name evidence="14" type="ORF">D9Q98_005080</name>
</gene>
<keyword evidence="15" id="KW-1185">Reference proteome</keyword>
<evidence type="ECO:0000256" key="9">
    <source>
        <dbReference type="ARBA" id="ARBA00023136"/>
    </source>
</evidence>
<evidence type="ECO:0000256" key="12">
    <source>
        <dbReference type="RuleBase" id="RU003750"/>
    </source>
</evidence>
<dbReference type="InterPro" id="IPR050324">
    <property type="entry name" value="CDP-alcohol_PTase-I"/>
</dbReference>
<evidence type="ECO:0000256" key="6">
    <source>
        <dbReference type="ARBA" id="ARBA00022692"/>
    </source>
</evidence>
<dbReference type="InterPro" id="IPR000462">
    <property type="entry name" value="CDP-OH_P_trans"/>
</dbReference>
<keyword evidence="11" id="KW-1208">Phospholipid metabolism</keyword>
<dbReference type="GO" id="GO:0045995">
    <property type="term" value="P:regulation of embryonic development"/>
    <property type="evidence" value="ECO:0007669"/>
    <property type="project" value="UniProtKB-ARBA"/>
</dbReference>
<dbReference type="Gene3D" id="1.20.120.1760">
    <property type="match status" value="1"/>
</dbReference>
<dbReference type="GO" id="GO:0030145">
    <property type="term" value="F:manganese ion binding"/>
    <property type="evidence" value="ECO:0007669"/>
    <property type="project" value="UniProtKB-ARBA"/>
</dbReference>
<evidence type="ECO:0000313" key="15">
    <source>
        <dbReference type="Proteomes" id="UP001055712"/>
    </source>
</evidence>
<keyword evidence="7 13" id="KW-1133">Transmembrane helix</keyword>
<accession>A0A9D4TNE2</accession>
<evidence type="ECO:0000313" key="14">
    <source>
        <dbReference type="EMBL" id="KAI3430485.1"/>
    </source>
</evidence>
<evidence type="ECO:0000256" key="13">
    <source>
        <dbReference type="SAM" id="Phobius"/>
    </source>
</evidence>
<dbReference type="Proteomes" id="UP001055712">
    <property type="component" value="Unassembled WGS sequence"/>
</dbReference>
<dbReference type="OrthoDB" id="10020554at2759"/>
<organism evidence="14 15">
    <name type="scientific">Chlorella vulgaris</name>
    <name type="common">Green alga</name>
    <dbReference type="NCBI Taxonomy" id="3077"/>
    <lineage>
        <taxon>Eukaryota</taxon>
        <taxon>Viridiplantae</taxon>
        <taxon>Chlorophyta</taxon>
        <taxon>core chlorophytes</taxon>
        <taxon>Trebouxiophyceae</taxon>
        <taxon>Chlorellales</taxon>
        <taxon>Chlorellaceae</taxon>
        <taxon>Chlorella clade</taxon>
        <taxon>Chlorella</taxon>
    </lineage>
</organism>
<sequence>MAAAVVMGCQRSVAQGSSAGPRQRHLACFRPLPQAAHTGWLAAASPQHPNKQHVARRPRQLLARGGVRVLAAGGSSSGSGTVLTVPTMLTLVRLTAVPALVAGWYSSAPWAAGACTALFVGASITDWLDGYLARKMNAYSAFGAFLDPVADKLMVATTMILLCTRPLPLGVMAGNAWLLPLLTTVVIGREITMSALREWAAALGPEAHAAVAVSWVGKWKTATQMASLTLLLLAHQGVAAAAGSGGVAVPPAVLQAAGSLGVPLLVVATGLTVWSLALYFNSLWRYF</sequence>